<proteinExistence type="inferred from homology"/>
<name>A0A4V2F184_9BACT</name>
<dbReference type="InterPro" id="IPR014284">
    <property type="entry name" value="RNA_pol_sigma-70_dom"/>
</dbReference>
<gene>
    <name evidence="8" type="ORF">EV199_4664</name>
</gene>
<sequence>MLSGGRSASEVLILLLYLFFILRQSLENIPLHITNELFIRIAEGDENAFNEFYSLMLPHLTAYVFKLVKSEDAVSEVMQESLIRLWLHRDQLPEIRHSQAWFYRIVSNECYRYLRKSGLQLNTHSLEDSQAAHHKNSSESPEPYLAFRETRRIIQEVVAGLSPRQQSIYRMSREEGKSLAEIAAALDLSRDYVKKVLMTALENIRKKLTADGRLPVILVFLLLK</sequence>
<dbReference type="AlphaFoldDB" id="A0A4V2F184"/>
<dbReference type="Pfam" id="PF04542">
    <property type="entry name" value="Sigma70_r2"/>
    <property type="match status" value="1"/>
</dbReference>
<dbReference type="InterPro" id="IPR013324">
    <property type="entry name" value="RNA_pol_sigma_r3/r4-like"/>
</dbReference>
<dbReference type="SUPFAM" id="SSF88946">
    <property type="entry name" value="Sigma2 domain of RNA polymerase sigma factors"/>
    <property type="match status" value="1"/>
</dbReference>
<dbReference type="GO" id="GO:0006352">
    <property type="term" value="P:DNA-templated transcription initiation"/>
    <property type="evidence" value="ECO:0007669"/>
    <property type="project" value="InterPro"/>
</dbReference>
<dbReference type="EMBL" id="SGXA01000002">
    <property type="protein sequence ID" value="RZS72741.1"/>
    <property type="molecule type" value="Genomic_DNA"/>
</dbReference>
<dbReference type="NCBIfam" id="TIGR02937">
    <property type="entry name" value="sigma70-ECF"/>
    <property type="match status" value="1"/>
</dbReference>
<dbReference type="InterPro" id="IPR007630">
    <property type="entry name" value="RNA_pol_sigma70_r4"/>
</dbReference>
<organism evidence="8 9">
    <name type="scientific">Pseudobacter ginsenosidimutans</name>
    <dbReference type="NCBI Taxonomy" id="661488"/>
    <lineage>
        <taxon>Bacteria</taxon>
        <taxon>Pseudomonadati</taxon>
        <taxon>Bacteroidota</taxon>
        <taxon>Chitinophagia</taxon>
        <taxon>Chitinophagales</taxon>
        <taxon>Chitinophagaceae</taxon>
        <taxon>Pseudobacter</taxon>
    </lineage>
</organism>
<dbReference type="Pfam" id="PF04545">
    <property type="entry name" value="Sigma70_r4"/>
    <property type="match status" value="1"/>
</dbReference>
<evidence type="ECO:0000256" key="5">
    <source>
        <dbReference type="ARBA" id="ARBA00023163"/>
    </source>
</evidence>
<dbReference type="Gene3D" id="1.10.1740.10">
    <property type="match status" value="1"/>
</dbReference>
<dbReference type="InterPro" id="IPR036388">
    <property type="entry name" value="WH-like_DNA-bd_sf"/>
</dbReference>
<keyword evidence="9" id="KW-1185">Reference proteome</keyword>
<dbReference type="CDD" id="cd06171">
    <property type="entry name" value="Sigma70_r4"/>
    <property type="match status" value="1"/>
</dbReference>
<keyword evidence="3" id="KW-0731">Sigma factor</keyword>
<dbReference type="InterPro" id="IPR039425">
    <property type="entry name" value="RNA_pol_sigma-70-like"/>
</dbReference>
<keyword evidence="2" id="KW-0805">Transcription regulation</keyword>
<dbReference type="GO" id="GO:0016987">
    <property type="term" value="F:sigma factor activity"/>
    <property type="evidence" value="ECO:0007669"/>
    <property type="project" value="UniProtKB-KW"/>
</dbReference>
<dbReference type="InterPro" id="IPR007627">
    <property type="entry name" value="RNA_pol_sigma70_r2"/>
</dbReference>
<feature type="domain" description="RNA polymerase sigma-70 region 2" evidence="6">
    <location>
        <begin position="53"/>
        <end position="117"/>
    </location>
</feature>
<comment type="caution">
    <text evidence="8">The sequence shown here is derived from an EMBL/GenBank/DDBJ whole genome shotgun (WGS) entry which is preliminary data.</text>
</comment>
<comment type="similarity">
    <text evidence="1">Belongs to the sigma-70 factor family. ECF subfamily.</text>
</comment>
<evidence type="ECO:0000256" key="3">
    <source>
        <dbReference type="ARBA" id="ARBA00023082"/>
    </source>
</evidence>
<reference evidence="8 9" key="1">
    <citation type="submission" date="2019-02" db="EMBL/GenBank/DDBJ databases">
        <title>Genomic Encyclopedia of Type Strains, Phase IV (KMG-IV): sequencing the most valuable type-strain genomes for metagenomic binning, comparative biology and taxonomic classification.</title>
        <authorList>
            <person name="Goeker M."/>
        </authorList>
    </citation>
    <scope>NUCLEOTIDE SEQUENCE [LARGE SCALE GENOMIC DNA]</scope>
    <source>
        <strain evidence="8 9">DSM 18116</strain>
    </source>
</reference>
<evidence type="ECO:0000256" key="2">
    <source>
        <dbReference type="ARBA" id="ARBA00023015"/>
    </source>
</evidence>
<dbReference type="Proteomes" id="UP000293874">
    <property type="component" value="Unassembled WGS sequence"/>
</dbReference>
<protein>
    <submittedName>
        <fullName evidence="8">RNA polymerase sigma-70 factor (ECF subfamily)</fullName>
    </submittedName>
</protein>
<dbReference type="InterPro" id="IPR013325">
    <property type="entry name" value="RNA_pol_sigma_r2"/>
</dbReference>
<dbReference type="PANTHER" id="PTHR43133">
    <property type="entry name" value="RNA POLYMERASE ECF-TYPE SIGMA FACTO"/>
    <property type="match status" value="1"/>
</dbReference>
<dbReference type="Gene3D" id="1.10.10.10">
    <property type="entry name" value="Winged helix-like DNA-binding domain superfamily/Winged helix DNA-binding domain"/>
    <property type="match status" value="1"/>
</dbReference>
<accession>A0A4V2F184</accession>
<evidence type="ECO:0000259" key="7">
    <source>
        <dbReference type="Pfam" id="PF04545"/>
    </source>
</evidence>
<keyword evidence="4" id="KW-0238">DNA-binding</keyword>
<evidence type="ECO:0000259" key="6">
    <source>
        <dbReference type="Pfam" id="PF04542"/>
    </source>
</evidence>
<evidence type="ECO:0000313" key="9">
    <source>
        <dbReference type="Proteomes" id="UP000293874"/>
    </source>
</evidence>
<dbReference type="PANTHER" id="PTHR43133:SF46">
    <property type="entry name" value="RNA POLYMERASE SIGMA-70 FACTOR ECF SUBFAMILY"/>
    <property type="match status" value="1"/>
</dbReference>
<keyword evidence="5" id="KW-0804">Transcription</keyword>
<evidence type="ECO:0000256" key="1">
    <source>
        <dbReference type="ARBA" id="ARBA00010641"/>
    </source>
</evidence>
<evidence type="ECO:0000256" key="4">
    <source>
        <dbReference type="ARBA" id="ARBA00023125"/>
    </source>
</evidence>
<dbReference type="SUPFAM" id="SSF88659">
    <property type="entry name" value="Sigma3 and sigma4 domains of RNA polymerase sigma factors"/>
    <property type="match status" value="1"/>
</dbReference>
<evidence type="ECO:0000313" key="8">
    <source>
        <dbReference type="EMBL" id="RZS72741.1"/>
    </source>
</evidence>
<feature type="domain" description="RNA polymerase sigma-70 region 4" evidence="7">
    <location>
        <begin position="159"/>
        <end position="206"/>
    </location>
</feature>
<dbReference type="GO" id="GO:0003677">
    <property type="term" value="F:DNA binding"/>
    <property type="evidence" value="ECO:0007669"/>
    <property type="project" value="UniProtKB-KW"/>
</dbReference>